<evidence type="ECO:0000313" key="4">
    <source>
        <dbReference type="EMBL" id="RFA16854.1"/>
    </source>
</evidence>
<dbReference type="PROSITE" id="PS51257">
    <property type="entry name" value="PROKAR_LIPOPROTEIN"/>
    <property type="match status" value="1"/>
</dbReference>
<dbReference type="AlphaFoldDB" id="A0A3E0W3A1"/>
<gene>
    <name evidence="4" type="ORF">B7R21_01735</name>
</gene>
<dbReference type="RefSeq" id="WP_116281515.1">
    <property type="nucleotide sequence ID" value="NZ_NBXA01000002.1"/>
</dbReference>
<dbReference type="PROSITE" id="PS51318">
    <property type="entry name" value="TAT"/>
    <property type="match status" value="1"/>
</dbReference>
<name>A0A3E0W3A1_9MICO</name>
<dbReference type="SUPFAM" id="SSF53850">
    <property type="entry name" value="Periplasmic binding protein-like II"/>
    <property type="match status" value="1"/>
</dbReference>
<protein>
    <submittedName>
        <fullName evidence="4">ABC transporter substrate-binding protein</fullName>
    </submittedName>
</protein>
<dbReference type="Proteomes" id="UP000256709">
    <property type="component" value="Unassembled WGS sequence"/>
</dbReference>
<organism evidence="4 5">
    <name type="scientific">Subtercola boreus</name>
    <dbReference type="NCBI Taxonomy" id="120213"/>
    <lineage>
        <taxon>Bacteria</taxon>
        <taxon>Bacillati</taxon>
        <taxon>Actinomycetota</taxon>
        <taxon>Actinomycetes</taxon>
        <taxon>Micrococcales</taxon>
        <taxon>Microbacteriaceae</taxon>
        <taxon>Subtercola</taxon>
    </lineage>
</organism>
<dbReference type="PANTHER" id="PTHR35936:SF17">
    <property type="entry name" value="ARGININE-BINDING EXTRACELLULAR PROTEIN ARTP"/>
    <property type="match status" value="1"/>
</dbReference>
<proteinExistence type="predicted"/>
<dbReference type="Pfam" id="PF00497">
    <property type="entry name" value="SBP_bac_3"/>
    <property type="match status" value="1"/>
</dbReference>
<evidence type="ECO:0000256" key="1">
    <source>
        <dbReference type="ARBA" id="ARBA00022729"/>
    </source>
</evidence>
<dbReference type="OrthoDB" id="4633994at2"/>
<keyword evidence="1 2" id="KW-0732">Signal</keyword>
<reference evidence="4 5" key="1">
    <citation type="submission" date="2017-04" db="EMBL/GenBank/DDBJ databases">
        <title>Comparative genome analysis of Subtercola boreus.</title>
        <authorList>
            <person name="Cho Y.-J."/>
            <person name="Cho A."/>
            <person name="Kim O.-S."/>
            <person name="Lee J.-I."/>
        </authorList>
    </citation>
    <scope>NUCLEOTIDE SEQUENCE [LARGE SCALE GENOMIC DNA]</scope>
    <source>
        <strain evidence="4 5">P27444</strain>
    </source>
</reference>
<feature type="signal peptide" evidence="2">
    <location>
        <begin position="1"/>
        <end position="26"/>
    </location>
</feature>
<dbReference type="Gene3D" id="3.40.190.10">
    <property type="entry name" value="Periplasmic binding protein-like II"/>
    <property type="match status" value="2"/>
</dbReference>
<feature type="domain" description="Solute-binding protein family 3/N-terminal" evidence="3">
    <location>
        <begin position="79"/>
        <end position="311"/>
    </location>
</feature>
<dbReference type="InterPro" id="IPR006311">
    <property type="entry name" value="TAT_signal"/>
</dbReference>
<comment type="caution">
    <text evidence="4">The sequence shown here is derived from an EMBL/GenBank/DDBJ whole genome shotgun (WGS) entry which is preliminary data.</text>
</comment>
<feature type="chain" id="PRO_5039452144" evidence="2">
    <location>
        <begin position="27"/>
        <end position="323"/>
    </location>
</feature>
<dbReference type="PANTHER" id="PTHR35936">
    <property type="entry name" value="MEMBRANE-BOUND LYTIC MUREIN TRANSGLYCOSYLASE F"/>
    <property type="match status" value="1"/>
</dbReference>
<dbReference type="InterPro" id="IPR001638">
    <property type="entry name" value="Solute-binding_3/MltF_N"/>
</dbReference>
<dbReference type="SMART" id="SM00062">
    <property type="entry name" value="PBPb"/>
    <property type="match status" value="1"/>
</dbReference>
<accession>A0A3E0W3A1</accession>
<dbReference type="EMBL" id="NBXA01000002">
    <property type="protein sequence ID" value="RFA16854.1"/>
    <property type="molecule type" value="Genomic_DNA"/>
</dbReference>
<evidence type="ECO:0000259" key="3">
    <source>
        <dbReference type="SMART" id="SM00062"/>
    </source>
</evidence>
<evidence type="ECO:0000256" key="2">
    <source>
        <dbReference type="SAM" id="SignalP"/>
    </source>
</evidence>
<sequence>MRTTRRTALATTLAAASLAILLSACGGPSAPQPGAAGASDASAGGGSSTIPDTSALLSAVSKDTTLAAMVPEAIASTKELKVGSNVQSAPNNFFAADGSTVIGSDHDIITAIGTKLGLTATYSNLDFGALITSLQSGRVDTTIAAMNDTATRQQSIDFVDYLTSGITLMVQKGNPAGITGPDTLCGKNIAVVTGTSQQTFAEDTSTKCVADGKAALNISVTDSDSQNQTQLRTGRIDAIVNDLPSAVYISKTTQDGNAFEVVPGDVIDGAPYGIGVNKDNPGLRDAIAKALDQLIEDGTYGKILDAWGISSGKVTSAVVNGGK</sequence>
<evidence type="ECO:0000313" key="5">
    <source>
        <dbReference type="Proteomes" id="UP000256709"/>
    </source>
</evidence>
<dbReference type="CDD" id="cd01004">
    <property type="entry name" value="PBP2_MidA_like"/>
    <property type="match status" value="1"/>
</dbReference>